<dbReference type="SUPFAM" id="SSF56349">
    <property type="entry name" value="DNA breaking-rejoining enzymes"/>
    <property type="match status" value="1"/>
</dbReference>
<keyword evidence="2" id="KW-0229">DNA integration</keyword>
<keyword evidence="7" id="KW-1185">Reference proteome</keyword>
<dbReference type="PROSITE" id="PS51898">
    <property type="entry name" value="TYR_RECOMBINASE"/>
    <property type="match status" value="1"/>
</dbReference>
<dbReference type="GO" id="GO:0015074">
    <property type="term" value="P:DNA integration"/>
    <property type="evidence" value="ECO:0007669"/>
    <property type="project" value="UniProtKB-KW"/>
</dbReference>
<dbReference type="InterPro" id="IPR013762">
    <property type="entry name" value="Integrase-like_cat_sf"/>
</dbReference>
<protein>
    <submittedName>
        <fullName evidence="6">Site-specific integrase</fullName>
    </submittedName>
</protein>
<dbReference type="InterPro" id="IPR050090">
    <property type="entry name" value="Tyrosine_recombinase_XerCD"/>
</dbReference>
<gene>
    <name evidence="6" type="ORF">HQ394_05135</name>
</gene>
<dbReference type="PANTHER" id="PTHR30349">
    <property type="entry name" value="PHAGE INTEGRASE-RELATED"/>
    <property type="match status" value="1"/>
</dbReference>
<evidence type="ECO:0000256" key="4">
    <source>
        <dbReference type="ARBA" id="ARBA00023172"/>
    </source>
</evidence>
<accession>A0A7H1MZG5</accession>
<dbReference type="Proteomes" id="UP000516369">
    <property type="component" value="Chromosome"/>
</dbReference>
<evidence type="ECO:0000313" key="6">
    <source>
        <dbReference type="EMBL" id="QNT68851.1"/>
    </source>
</evidence>
<evidence type="ECO:0000256" key="1">
    <source>
        <dbReference type="ARBA" id="ARBA00008857"/>
    </source>
</evidence>
<dbReference type="PANTHER" id="PTHR30349:SF41">
    <property type="entry name" value="INTEGRASE_RECOMBINASE PROTEIN MJ0367-RELATED"/>
    <property type="match status" value="1"/>
</dbReference>
<proteinExistence type="inferred from homology"/>
<dbReference type="EMBL" id="CP053923">
    <property type="protein sequence ID" value="QNT68851.1"/>
    <property type="molecule type" value="Genomic_DNA"/>
</dbReference>
<keyword evidence="3" id="KW-0238">DNA-binding</keyword>
<evidence type="ECO:0000259" key="5">
    <source>
        <dbReference type="PROSITE" id="PS51898"/>
    </source>
</evidence>
<dbReference type="Gene3D" id="1.10.443.10">
    <property type="entry name" value="Intergrase catalytic core"/>
    <property type="match status" value="1"/>
</dbReference>
<dbReference type="AlphaFoldDB" id="A0A7H1MZG5"/>
<reference evidence="6 7" key="1">
    <citation type="submission" date="2020-05" db="EMBL/GenBank/DDBJ databases">
        <title>Complete closed genome sequence of Defluviicoccus vanus.</title>
        <authorList>
            <person name="Bessarab I."/>
            <person name="Arumugam K."/>
            <person name="Maszenan A.M."/>
            <person name="Seviour R.J."/>
            <person name="Williams R.B."/>
        </authorList>
    </citation>
    <scope>NUCLEOTIDE SEQUENCE [LARGE SCALE GENOMIC DNA]</scope>
    <source>
        <strain evidence="6 7">Ben 114</strain>
    </source>
</reference>
<evidence type="ECO:0000256" key="2">
    <source>
        <dbReference type="ARBA" id="ARBA00022908"/>
    </source>
</evidence>
<dbReference type="CDD" id="cd00397">
    <property type="entry name" value="DNA_BRE_C"/>
    <property type="match status" value="1"/>
</dbReference>
<keyword evidence="4" id="KW-0233">DNA recombination</keyword>
<dbReference type="RefSeq" id="WP_190262362.1">
    <property type="nucleotide sequence ID" value="NZ_CP053923.1"/>
</dbReference>
<sequence length="189" mass="20513">MAKQAKVLNEIDAKRVLAVITQDRHAERNRAVFMLSLLAGFRACEIAALTIDSVTDGSGNVADRITLSKSQTKGSEARSVPVSKRLRKELEAYLGTIRRLDAERPLFVSQKGVAFTAHGITLLLKRMYEAAGVKGGSSHSGRRTFATRLADKGIGIRVIQRLMGHSSIQTTAAYVEAGEHQQVAAVELL</sequence>
<comment type="similarity">
    <text evidence="1">Belongs to the 'phage' integrase family.</text>
</comment>
<dbReference type="Pfam" id="PF00589">
    <property type="entry name" value="Phage_integrase"/>
    <property type="match status" value="1"/>
</dbReference>
<evidence type="ECO:0000313" key="7">
    <source>
        <dbReference type="Proteomes" id="UP000516369"/>
    </source>
</evidence>
<dbReference type="InterPro" id="IPR011010">
    <property type="entry name" value="DNA_brk_join_enz"/>
</dbReference>
<feature type="domain" description="Tyr recombinase" evidence="5">
    <location>
        <begin position="3"/>
        <end position="188"/>
    </location>
</feature>
<evidence type="ECO:0000256" key="3">
    <source>
        <dbReference type="ARBA" id="ARBA00023125"/>
    </source>
</evidence>
<dbReference type="GO" id="GO:0006310">
    <property type="term" value="P:DNA recombination"/>
    <property type="evidence" value="ECO:0007669"/>
    <property type="project" value="UniProtKB-KW"/>
</dbReference>
<dbReference type="KEGG" id="dvn:HQ394_05135"/>
<dbReference type="InterPro" id="IPR002104">
    <property type="entry name" value="Integrase_catalytic"/>
</dbReference>
<dbReference type="GO" id="GO:0003677">
    <property type="term" value="F:DNA binding"/>
    <property type="evidence" value="ECO:0007669"/>
    <property type="project" value="UniProtKB-KW"/>
</dbReference>
<name>A0A7H1MZG5_9PROT</name>
<organism evidence="6 7">
    <name type="scientific">Defluviicoccus vanus</name>
    <dbReference type="NCBI Taxonomy" id="111831"/>
    <lineage>
        <taxon>Bacteria</taxon>
        <taxon>Pseudomonadati</taxon>
        <taxon>Pseudomonadota</taxon>
        <taxon>Alphaproteobacteria</taxon>
        <taxon>Rhodospirillales</taxon>
        <taxon>Rhodospirillaceae</taxon>
        <taxon>Defluviicoccus</taxon>
    </lineage>
</organism>